<proteinExistence type="predicted"/>
<dbReference type="EMBL" id="CM008970">
    <property type="protein sequence ID" value="PNW78269.1"/>
    <property type="molecule type" value="Genomic_DNA"/>
</dbReference>
<evidence type="ECO:0000259" key="4">
    <source>
        <dbReference type="PROSITE" id="PS50868"/>
    </source>
</evidence>
<reference evidence="5 6" key="1">
    <citation type="journal article" date="2007" name="Science">
        <title>The Chlamydomonas genome reveals the evolution of key animal and plant functions.</title>
        <authorList>
            <person name="Merchant S.S."/>
            <person name="Prochnik S.E."/>
            <person name="Vallon O."/>
            <person name="Harris E.H."/>
            <person name="Karpowicz S.J."/>
            <person name="Witman G.B."/>
            <person name="Terry A."/>
            <person name="Salamov A."/>
            <person name="Fritz-Laylin L.K."/>
            <person name="Marechal-Drouard L."/>
            <person name="Marshall W.F."/>
            <person name="Qu L.H."/>
            <person name="Nelson D.R."/>
            <person name="Sanderfoot A.A."/>
            <person name="Spalding M.H."/>
            <person name="Kapitonov V.V."/>
            <person name="Ren Q."/>
            <person name="Ferris P."/>
            <person name="Lindquist E."/>
            <person name="Shapiro H."/>
            <person name="Lucas S.M."/>
            <person name="Grimwood J."/>
            <person name="Schmutz J."/>
            <person name="Cardol P."/>
            <person name="Cerutti H."/>
            <person name="Chanfreau G."/>
            <person name="Chen C.L."/>
            <person name="Cognat V."/>
            <person name="Croft M.T."/>
            <person name="Dent R."/>
            <person name="Dutcher S."/>
            <person name="Fernandez E."/>
            <person name="Fukuzawa H."/>
            <person name="Gonzalez-Ballester D."/>
            <person name="Gonzalez-Halphen D."/>
            <person name="Hallmann A."/>
            <person name="Hanikenne M."/>
            <person name="Hippler M."/>
            <person name="Inwood W."/>
            <person name="Jabbari K."/>
            <person name="Kalanon M."/>
            <person name="Kuras R."/>
            <person name="Lefebvre P.A."/>
            <person name="Lemaire S.D."/>
            <person name="Lobanov A.V."/>
            <person name="Lohr M."/>
            <person name="Manuell A."/>
            <person name="Meier I."/>
            <person name="Mets L."/>
            <person name="Mittag M."/>
            <person name="Mittelmeier T."/>
            <person name="Moroney J.V."/>
            <person name="Moseley J."/>
            <person name="Napoli C."/>
            <person name="Nedelcu A.M."/>
            <person name="Niyogi K."/>
            <person name="Novoselov S.V."/>
            <person name="Paulsen I.T."/>
            <person name="Pazour G."/>
            <person name="Purton S."/>
            <person name="Ral J.P."/>
            <person name="Riano-Pachon D.M."/>
            <person name="Riekhof W."/>
            <person name="Rymarquis L."/>
            <person name="Schroda M."/>
            <person name="Stern D."/>
            <person name="Umen J."/>
            <person name="Willows R."/>
            <person name="Wilson N."/>
            <person name="Zimmer S.L."/>
            <person name="Allmer J."/>
            <person name="Balk J."/>
            <person name="Bisova K."/>
            <person name="Chen C.J."/>
            <person name="Elias M."/>
            <person name="Gendler K."/>
            <person name="Hauser C."/>
            <person name="Lamb M.R."/>
            <person name="Ledford H."/>
            <person name="Long J.C."/>
            <person name="Minagawa J."/>
            <person name="Page M.D."/>
            <person name="Pan J."/>
            <person name="Pootakham W."/>
            <person name="Roje S."/>
            <person name="Rose A."/>
            <person name="Stahlberg E."/>
            <person name="Terauchi A.M."/>
            <person name="Yang P."/>
            <person name="Ball S."/>
            <person name="Bowler C."/>
            <person name="Dieckmann C.L."/>
            <person name="Gladyshev V.N."/>
            <person name="Green P."/>
            <person name="Jorgensen R."/>
            <person name="Mayfield S."/>
            <person name="Mueller-Roeber B."/>
            <person name="Rajamani S."/>
            <person name="Sayre R.T."/>
            <person name="Brokstein P."/>
            <person name="Dubchak I."/>
            <person name="Goodstein D."/>
            <person name="Hornick L."/>
            <person name="Huang Y.W."/>
            <person name="Jhaveri J."/>
            <person name="Luo Y."/>
            <person name="Martinez D."/>
            <person name="Ngau W.C."/>
            <person name="Otillar B."/>
            <person name="Poliakov A."/>
            <person name="Porter A."/>
            <person name="Szajkowski L."/>
            <person name="Werner G."/>
            <person name="Zhou K."/>
            <person name="Grigoriev I.V."/>
            <person name="Rokhsar D.S."/>
            <person name="Grossman A.R."/>
        </authorList>
    </citation>
    <scope>NUCLEOTIDE SEQUENCE [LARGE SCALE GENOMIC DNA]</scope>
    <source>
        <strain evidence="6">CC-503</strain>
    </source>
</reference>
<dbReference type="InterPro" id="IPR003616">
    <property type="entry name" value="Post-SET_dom"/>
</dbReference>
<evidence type="ECO:0000313" key="5">
    <source>
        <dbReference type="EMBL" id="PNW78269.1"/>
    </source>
</evidence>
<evidence type="ECO:0000256" key="1">
    <source>
        <dbReference type="ARBA" id="ARBA00022603"/>
    </source>
</evidence>
<dbReference type="InterPro" id="IPR046341">
    <property type="entry name" value="SET_dom_sf"/>
</dbReference>
<dbReference type="PANTHER" id="PTHR12350:SF19">
    <property type="entry name" value="SET DOMAIN-CONTAINING PROTEIN"/>
    <property type="match status" value="1"/>
</dbReference>
<dbReference type="Gramene" id="PNW78269">
    <property type="protein sequence ID" value="PNW78269"/>
    <property type="gene ID" value="CHLRE_09g404351v5"/>
</dbReference>
<dbReference type="RefSeq" id="XP_042920738.1">
    <property type="nucleotide sequence ID" value="XM_043066133.1"/>
</dbReference>
<dbReference type="OrthoDB" id="5984008at2759"/>
<dbReference type="InterPro" id="IPR053201">
    <property type="entry name" value="Flavunoidine_N-MTase"/>
</dbReference>
<name>A0A2K3DCL2_CHLRE</name>
<dbReference type="PROSITE" id="PS50868">
    <property type="entry name" value="POST_SET"/>
    <property type="match status" value="1"/>
</dbReference>
<keyword evidence="3" id="KW-0949">S-adenosyl-L-methionine</keyword>
<dbReference type="GO" id="GO:0008168">
    <property type="term" value="F:methyltransferase activity"/>
    <property type="evidence" value="ECO:0007669"/>
    <property type="project" value="UniProtKB-KW"/>
</dbReference>
<evidence type="ECO:0000313" key="6">
    <source>
        <dbReference type="Proteomes" id="UP000006906"/>
    </source>
</evidence>
<dbReference type="InParanoid" id="A0A2K3DCL2"/>
<dbReference type="GeneID" id="66054833"/>
<evidence type="ECO:0000256" key="3">
    <source>
        <dbReference type="ARBA" id="ARBA00022691"/>
    </source>
</evidence>
<dbReference type="Proteomes" id="UP000006906">
    <property type="component" value="Chromosome 9"/>
</dbReference>
<dbReference type="Gene3D" id="2.170.270.10">
    <property type="entry name" value="SET domain"/>
    <property type="match status" value="1"/>
</dbReference>
<dbReference type="Pfam" id="PF00856">
    <property type="entry name" value="SET"/>
    <property type="match status" value="1"/>
</dbReference>
<dbReference type="STRING" id="3055.A0A2K3DCL2"/>
<organism evidence="5 6">
    <name type="scientific">Chlamydomonas reinhardtii</name>
    <name type="common">Chlamydomonas smithii</name>
    <dbReference type="NCBI Taxonomy" id="3055"/>
    <lineage>
        <taxon>Eukaryota</taxon>
        <taxon>Viridiplantae</taxon>
        <taxon>Chlorophyta</taxon>
        <taxon>core chlorophytes</taxon>
        <taxon>Chlorophyceae</taxon>
        <taxon>CS clade</taxon>
        <taxon>Chlamydomonadales</taxon>
        <taxon>Chlamydomonadaceae</taxon>
        <taxon>Chlamydomonas</taxon>
    </lineage>
</organism>
<dbReference type="KEGG" id="cre:CHLRE_09g404351v5"/>
<gene>
    <name evidence="5" type="ORF">CHLRE_09g404351v5</name>
</gene>
<accession>A0A2K3DCL2</accession>
<sequence>MSLALVERVRNGPPKYVTVDADNVGFSERYAAGDHLEHRRAKTGHNSLHAAVALKGGNIVQDFGASEELREPNYLTMQTGPNSHIILEPAYLQNINHSCAPNTFWNTTTMQFEALQDVAPGAELTFFYPSTEWDMETPFDCCCGAAGCLGRIAGAKHLSDEQFARYRFNQHILSARAAA</sequence>
<keyword evidence="2" id="KW-0808">Transferase</keyword>
<keyword evidence="1" id="KW-0489">Methyltransferase</keyword>
<dbReference type="AlphaFoldDB" id="A0A2K3DCL2"/>
<dbReference type="PANTHER" id="PTHR12350">
    <property type="entry name" value="HISTONE-LYSINE N-METHYLTRANSFERASE-RELATED"/>
    <property type="match status" value="1"/>
</dbReference>
<evidence type="ECO:0000256" key="2">
    <source>
        <dbReference type="ARBA" id="ARBA00022679"/>
    </source>
</evidence>
<dbReference type="GO" id="GO:0032259">
    <property type="term" value="P:methylation"/>
    <property type="evidence" value="ECO:0007669"/>
    <property type="project" value="UniProtKB-KW"/>
</dbReference>
<keyword evidence="6" id="KW-1185">Reference proteome</keyword>
<dbReference type="InterPro" id="IPR001214">
    <property type="entry name" value="SET_dom"/>
</dbReference>
<feature type="domain" description="Post-SET" evidence="4">
    <location>
        <begin position="137"/>
        <end position="153"/>
    </location>
</feature>
<dbReference type="SUPFAM" id="SSF82199">
    <property type="entry name" value="SET domain"/>
    <property type="match status" value="1"/>
</dbReference>
<protein>
    <recommendedName>
        <fullName evidence="4">Post-SET domain-containing protein</fullName>
    </recommendedName>
</protein>